<accession>A0A1Z5KI25</accession>
<comment type="caution">
    <text evidence="2">The sequence shown here is derived from an EMBL/GenBank/DDBJ whole genome shotgun (WGS) entry which is preliminary data.</text>
</comment>
<keyword evidence="1" id="KW-0472">Membrane</keyword>
<keyword evidence="3" id="KW-1185">Reference proteome</keyword>
<gene>
    <name evidence="2" type="ORF">FisN_8Hu359</name>
</gene>
<feature type="transmembrane region" description="Helical" evidence="1">
    <location>
        <begin position="20"/>
        <end position="36"/>
    </location>
</feature>
<organism evidence="2 3">
    <name type="scientific">Fistulifera solaris</name>
    <name type="common">Oleaginous diatom</name>
    <dbReference type="NCBI Taxonomy" id="1519565"/>
    <lineage>
        <taxon>Eukaryota</taxon>
        <taxon>Sar</taxon>
        <taxon>Stramenopiles</taxon>
        <taxon>Ochrophyta</taxon>
        <taxon>Bacillariophyta</taxon>
        <taxon>Bacillariophyceae</taxon>
        <taxon>Bacillariophycidae</taxon>
        <taxon>Naviculales</taxon>
        <taxon>Naviculaceae</taxon>
        <taxon>Fistulifera</taxon>
    </lineage>
</organism>
<dbReference type="EMBL" id="BDSP01000231">
    <property type="protein sequence ID" value="GAX25742.1"/>
    <property type="molecule type" value="Genomic_DNA"/>
</dbReference>
<dbReference type="Proteomes" id="UP000198406">
    <property type="component" value="Unassembled WGS sequence"/>
</dbReference>
<keyword evidence="1" id="KW-0812">Transmembrane</keyword>
<dbReference type="AlphaFoldDB" id="A0A1Z5KI25"/>
<keyword evidence="1" id="KW-1133">Transmembrane helix</keyword>
<dbReference type="InParanoid" id="A0A1Z5KI25"/>
<protein>
    <submittedName>
        <fullName evidence="2">Uncharacterized protein</fullName>
    </submittedName>
</protein>
<evidence type="ECO:0000256" key="1">
    <source>
        <dbReference type="SAM" id="Phobius"/>
    </source>
</evidence>
<evidence type="ECO:0000313" key="3">
    <source>
        <dbReference type="Proteomes" id="UP000198406"/>
    </source>
</evidence>
<sequence>MKDTCRTLTTPRSTTRRSKVMMTFICFITIFTKLRISRNSKRLPKQTRKVISRITRRTKNGRNVSAFLRMPAR</sequence>
<proteinExistence type="predicted"/>
<evidence type="ECO:0000313" key="2">
    <source>
        <dbReference type="EMBL" id="GAX25742.1"/>
    </source>
</evidence>
<name>A0A1Z5KI25_FISSO</name>
<reference evidence="2 3" key="1">
    <citation type="journal article" date="2015" name="Plant Cell">
        <title>Oil accumulation by the oleaginous diatom Fistulifera solaris as revealed by the genome and transcriptome.</title>
        <authorList>
            <person name="Tanaka T."/>
            <person name="Maeda Y."/>
            <person name="Veluchamy A."/>
            <person name="Tanaka M."/>
            <person name="Abida H."/>
            <person name="Marechal E."/>
            <person name="Bowler C."/>
            <person name="Muto M."/>
            <person name="Sunaga Y."/>
            <person name="Tanaka M."/>
            <person name="Yoshino T."/>
            <person name="Taniguchi T."/>
            <person name="Fukuda Y."/>
            <person name="Nemoto M."/>
            <person name="Matsumoto M."/>
            <person name="Wong P.S."/>
            <person name="Aburatani S."/>
            <person name="Fujibuchi W."/>
        </authorList>
    </citation>
    <scope>NUCLEOTIDE SEQUENCE [LARGE SCALE GENOMIC DNA]</scope>
    <source>
        <strain evidence="2 3">JPCC DA0580</strain>
    </source>
</reference>